<keyword evidence="4" id="KW-1185">Reference proteome</keyword>
<dbReference type="PROSITE" id="PS50972">
    <property type="entry name" value="PTERIN_BINDING"/>
    <property type="match status" value="1"/>
</dbReference>
<dbReference type="Pfam" id="PF20123">
    <property type="entry name" value="DUF6513"/>
    <property type="match status" value="1"/>
</dbReference>
<reference evidence="3 4" key="1">
    <citation type="submission" date="2021-06" db="EMBL/GenBank/DDBJ databases">
        <authorList>
            <person name="Grouzdev D.S."/>
            <person name="Koziaeva V."/>
        </authorList>
    </citation>
    <scope>NUCLEOTIDE SEQUENCE [LARGE SCALE GENOMIC DNA]</scope>
    <source>
        <strain evidence="3 4">22</strain>
    </source>
</reference>
<accession>A0A947D2A7</accession>
<dbReference type="AlphaFoldDB" id="A0A947D2A7"/>
<name>A0A947D2A7_9HYPH</name>
<dbReference type="InterPro" id="IPR045406">
    <property type="entry name" value="DUF6513"/>
</dbReference>
<evidence type="ECO:0000259" key="2">
    <source>
        <dbReference type="PROSITE" id="PS50972"/>
    </source>
</evidence>
<sequence length="510" mass="54301">MSDAPAPPPSSQDRIVLLTGHLARARVEAVMAEIDGRGRDGQTFQWKVIDAGVKVAALMTEEIIRRRVSLPEGATMVVVPGRCRADLDALAAHFGVPVRRGPDEVVDLPAFFGRGAAVPDLSGYDLRIFAEIVDAPDLPVKAVLAKALGLAAQGADVIDLGCLPDTPFPHLADCVRALKAAGLTVSVDSADVGELRIGAEAGCDFLLSLNEDTLALAREVAAVPVLVPARPQDLDSLIRACRRMEDWGLPYLADPILDPIHFGFTDSIVRYHAFRKAMPAAEMLMGTGNLTELTEADTTGITMTLLGIASELAIRNVLVVQVSPHTRRTIAEHDAARRILYAARRDGALPKGYSGALAALHDRKPYANTAAGIAAAAEAVRDRNFRIEVVEDGIHVYNRDVHAVHAEALAFFPELGVETDGGHAFYLGTELAKAETAWRLGKRYAQDEPLDWGAAWDRKTEDLTRLKDAGHTLATRRQRTASDPAAAASDPDGTAAGDPAADAGAGGDPD</sequence>
<dbReference type="InterPro" id="IPR000489">
    <property type="entry name" value="Pterin-binding_dom"/>
</dbReference>
<dbReference type="RefSeq" id="WP_261967615.1">
    <property type="nucleotide sequence ID" value="NZ_JAHHZF010000002.1"/>
</dbReference>
<dbReference type="Gene3D" id="3.20.20.20">
    <property type="entry name" value="Dihydropteroate synthase-like"/>
    <property type="match status" value="1"/>
</dbReference>
<gene>
    <name evidence="3" type="ORF">KL771_05955</name>
</gene>
<dbReference type="SUPFAM" id="SSF51717">
    <property type="entry name" value="Dihydropteroate synthetase-like"/>
    <property type="match status" value="1"/>
</dbReference>
<feature type="region of interest" description="Disordered" evidence="1">
    <location>
        <begin position="468"/>
        <end position="510"/>
    </location>
</feature>
<dbReference type="GO" id="GO:0042558">
    <property type="term" value="P:pteridine-containing compound metabolic process"/>
    <property type="evidence" value="ECO:0007669"/>
    <property type="project" value="InterPro"/>
</dbReference>
<protein>
    <submittedName>
        <fullName evidence="3">Dihydropteroate synthase</fullName>
    </submittedName>
</protein>
<organism evidence="3 4">
    <name type="scientific">Prosthecodimorpha staleyi</name>
    <dbReference type="NCBI Taxonomy" id="2840188"/>
    <lineage>
        <taxon>Bacteria</taxon>
        <taxon>Pseudomonadati</taxon>
        <taxon>Pseudomonadota</taxon>
        <taxon>Alphaproteobacteria</taxon>
        <taxon>Hyphomicrobiales</taxon>
        <taxon>Ancalomicrobiaceae</taxon>
        <taxon>Prosthecodimorpha</taxon>
    </lineage>
</organism>
<evidence type="ECO:0000256" key="1">
    <source>
        <dbReference type="SAM" id="MobiDB-lite"/>
    </source>
</evidence>
<evidence type="ECO:0000313" key="3">
    <source>
        <dbReference type="EMBL" id="MBT9288983.1"/>
    </source>
</evidence>
<dbReference type="Proteomes" id="UP000766595">
    <property type="component" value="Unassembled WGS sequence"/>
</dbReference>
<proteinExistence type="predicted"/>
<dbReference type="InterPro" id="IPR011005">
    <property type="entry name" value="Dihydropteroate_synth-like_sf"/>
</dbReference>
<feature type="compositionally biased region" description="Low complexity" evidence="1">
    <location>
        <begin position="481"/>
        <end position="503"/>
    </location>
</feature>
<dbReference type="EMBL" id="JAHHZF010000002">
    <property type="protein sequence ID" value="MBT9288983.1"/>
    <property type="molecule type" value="Genomic_DNA"/>
</dbReference>
<evidence type="ECO:0000313" key="4">
    <source>
        <dbReference type="Proteomes" id="UP000766595"/>
    </source>
</evidence>
<feature type="domain" description="Pterin-binding" evidence="2">
    <location>
        <begin position="109"/>
        <end position="341"/>
    </location>
</feature>
<comment type="caution">
    <text evidence="3">The sequence shown here is derived from an EMBL/GenBank/DDBJ whole genome shotgun (WGS) entry which is preliminary data.</text>
</comment>